<dbReference type="NCBIfam" id="TIGR00234">
    <property type="entry name" value="tyrS"/>
    <property type="match status" value="1"/>
</dbReference>
<keyword evidence="2 10" id="KW-0963">Cytoplasm</keyword>
<dbReference type="HAMAP" id="MF_02007">
    <property type="entry name" value="Tyr_tRNA_synth_type2"/>
    <property type="match status" value="1"/>
</dbReference>
<dbReference type="PROSITE" id="PS00178">
    <property type="entry name" value="AA_TRNA_LIGASE_I"/>
    <property type="match status" value="1"/>
</dbReference>
<feature type="binding site" evidence="10">
    <location>
        <position position="231"/>
    </location>
    <ligand>
        <name>ATP</name>
        <dbReference type="ChEBI" id="CHEBI:30616"/>
    </ligand>
</feature>
<dbReference type="eggNOG" id="COG0162">
    <property type="taxonomic scope" value="Bacteria"/>
</dbReference>
<dbReference type="Pfam" id="PF00579">
    <property type="entry name" value="tRNA-synt_1b"/>
    <property type="match status" value="1"/>
</dbReference>
<dbReference type="GO" id="GO:0004831">
    <property type="term" value="F:tyrosine-tRNA ligase activity"/>
    <property type="evidence" value="ECO:0007669"/>
    <property type="project" value="UniProtKB-UniRule"/>
</dbReference>
<reference evidence="13 14" key="1">
    <citation type="journal article" date="2009" name="Stand. Genomic Sci.">
        <title>Complete genome sequence of Desulfomicrobium baculatum type strain (X).</title>
        <authorList>
            <person name="Copeland A."/>
            <person name="Spring S."/>
            <person name="Goker M."/>
            <person name="Schneider S."/>
            <person name="Lapidus A."/>
            <person name="Del Rio T.G."/>
            <person name="Tice H."/>
            <person name="Cheng J.F."/>
            <person name="Chen F."/>
            <person name="Nolan M."/>
            <person name="Bruce D."/>
            <person name="Goodwin L."/>
            <person name="Pitluck S."/>
            <person name="Ivanova N."/>
            <person name="Mavrommatis K."/>
            <person name="Ovchinnikova G."/>
            <person name="Pati A."/>
            <person name="Chen A."/>
            <person name="Palaniappan K."/>
            <person name="Land M."/>
            <person name="Hauser L."/>
            <person name="Chang Y.J."/>
            <person name="Jeffries C.C."/>
            <person name="Meincke L."/>
            <person name="Sims D."/>
            <person name="Brettin T."/>
            <person name="Detter J.C."/>
            <person name="Han C."/>
            <person name="Chain P."/>
            <person name="Bristow J."/>
            <person name="Eisen J.A."/>
            <person name="Markowitz V."/>
            <person name="Hugenholtz P."/>
            <person name="Kyrpides N.C."/>
            <person name="Klenk H.P."/>
            <person name="Lucas S."/>
        </authorList>
    </citation>
    <scope>NUCLEOTIDE SEQUENCE [LARGE SCALE GENOMIC DNA]</scope>
    <source>
        <strain evidence="14">DSM 4028 / VKM B-1378 / X</strain>
    </source>
</reference>
<evidence type="ECO:0000313" key="13">
    <source>
        <dbReference type="EMBL" id="ACU91445.1"/>
    </source>
</evidence>
<dbReference type="GO" id="GO:0005524">
    <property type="term" value="F:ATP binding"/>
    <property type="evidence" value="ECO:0007669"/>
    <property type="project" value="UniProtKB-UniRule"/>
</dbReference>
<evidence type="ECO:0000256" key="8">
    <source>
        <dbReference type="ARBA" id="ARBA00023146"/>
    </source>
</evidence>
<dbReference type="EMBL" id="CP001629">
    <property type="protein sequence ID" value="ACU91445.1"/>
    <property type="molecule type" value="Genomic_DNA"/>
</dbReference>
<feature type="domain" description="Tyrosine--tRNA ligase SYY-like C-terminal" evidence="12">
    <location>
        <begin position="324"/>
        <end position="392"/>
    </location>
</feature>
<keyword evidence="8 10" id="KW-0030">Aminoacyl-tRNA synthetase</keyword>
<dbReference type="PRINTS" id="PR01040">
    <property type="entry name" value="TRNASYNTHTYR"/>
</dbReference>
<keyword evidence="4 10" id="KW-0547">Nucleotide-binding</keyword>
<feature type="short sequence motif" description="'HIGH' region" evidence="10">
    <location>
        <begin position="44"/>
        <end position="53"/>
    </location>
</feature>
<dbReference type="InterPro" id="IPR024088">
    <property type="entry name" value="Tyr-tRNA-ligase_bac-type"/>
</dbReference>
<dbReference type="InterPro" id="IPR054608">
    <property type="entry name" value="SYY-like_C"/>
</dbReference>
<dbReference type="GO" id="GO:0003723">
    <property type="term" value="F:RNA binding"/>
    <property type="evidence" value="ECO:0007669"/>
    <property type="project" value="UniProtKB-KW"/>
</dbReference>
<dbReference type="SUPFAM" id="SSF55174">
    <property type="entry name" value="Alpha-L RNA-binding motif"/>
    <property type="match status" value="1"/>
</dbReference>
<comment type="subcellular location">
    <subcellularLocation>
        <location evidence="10">Cytoplasm</location>
    </subcellularLocation>
</comment>
<evidence type="ECO:0000256" key="2">
    <source>
        <dbReference type="ARBA" id="ARBA00022490"/>
    </source>
</evidence>
<dbReference type="InterPro" id="IPR036986">
    <property type="entry name" value="S4_RNA-bd_sf"/>
</dbReference>
<gene>
    <name evidence="10" type="primary">tyrS</name>
    <name evidence="13" type="ordered locus">Dbac_3373</name>
</gene>
<comment type="catalytic activity">
    <reaction evidence="9 10">
        <text>tRNA(Tyr) + L-tyrosine + ATP = L-tyrosyl-tRNA(Tyr) + AMP + diphosphate + H(+)</text>
        <dbReference type="Rhea" id="RHEA:10220"/>
        <dbReference type="Rhea" id="RHEA-COMP:9706"/>
        <dbReference type="Rhea" id="RHEA-COMP:9707"/>
        <dbReference type="ChEBI" id="CHEBI:15378"/>
        <dbReference type="ChEBI" id="CHEBI:30616"/>
        <dbReference type="ChEBI" id="CHEBI:33019"/>
        <dbReference type="ChEBI" id="CHEBI:58315"/>
        <dbReference type="ChEBI" id="CHEBI:78442"/>
        <dbReference type="ChEBI" id="CHEBI:78536"/>
        <dbReference type="ChEBI" id="CHEBI:456215"/>
        <dbReference type="EC" id="6.1.1.1"/>
    </reaction>
</comment>
<comment type="function">
    <text evidence="10">Catalyzes the attachment of tyrosine to tRNA(Tyr) in a two-step reaction: tyrosine is first activated by ATP to form Tyr-AMP and then transferred to the acceptor end of tRNA(Tyr).</text>
</comment>
<proteinExistence type="inferred from homology"/>
<dbReference type="InterPro" id="IPR024108">
    <property type="entry name" value="Tyr-tRNA-ligase_bac_2"/>
</dbReference>
<dbReference type="PANTHER" id="PTHR11766">
    <property type="entry name" value="TYROSYL-TRNA SYNTHETASE"/>
    <property type="match status" value="1"/>
</dbReference>
<dbReference type="STRING" id="525897.Dbac_3373"/>
<evidence type="ECO:0000256" key="9">
    <source>
        <dbReference type="ARBA" id="ARBA00048248"/>
    </source>
</evidence>
<keyword evidence="5 10" id="KW-0067">ATP-binding</keyword>
<comment type="similarity">
    <text evidence="10">Belongs to the class-I aminoacyl-tRNA synthetase family. TyrS type 2 subfamily.</text>
</comment>
<dbReference type="CDD" id="cd00165">
    <property type="entry name" value="S4"/>
    <property type="match status" value="1"/>
</dbReference>
<evidence type="ECO:0000256" key="11">
    <source>
        <dbReference type="PROSITE-ProRule" id="PRU00182"/>
    </source>
</evidence>
<dbReference type="GO" id="GO:0005829">
    <property type="term" value="C:cytosol"/>
    <property type="evidence" value="ECO:0007669"/>
    <property type="project" value="TreeGrafter"/>
</dbReference>
<dbReference type="Gene3D" id="3.40.50.620">
    <property type="entry name" value="HUPs"/>
    <property type="match status" value="1"/>
</dbReference>
<evidence type="ECO:0000313" key="14">
    <source>
        <dbReference type="Proteomes" id="UP000002216"/>
    </source>
</evidence>
<dbReference type="KEGG" id="dba:Dbac_3373"/>
<dbReference type="PROSITE" id="PS50889">
    <property type="entry name" value="S4"/>
    <property type="match status" value="1"/>
</dbReference>
<protein>
    <recommendedName>
        <fullName evidence="10">Tyrosine--tRNA ligase</fullName>
        <ecNumber evidence="10">6.1.1.1</ecNumber>
    </recommendedName>
    <alternativeName>
        <fullName evidence="10">Tyrosyl-tRNA synthetase</fullName>
        <shortName evidence="10">TyrRS</shortName>
    </alternativeName>
</protein>
<feature type="short sequence motif" description="'KMSKS' region" evidence="10">
    <location>
        <begin position="228"/>
        <end position="232"/>
    </location>
</feature>
<sequence length="398" mass="44603">MTDMELARQLEQIRRGSVEIINEEELVAKLRRGVPLRIKAGFDPTAPDLHLGHTVLIQKLKHFQELGHQVIFLIGDFTGMIGDPSGKSETRKKLTREEVLRNAETYKKQIFKILDQDRTEIAFNSTWMDTFSAAEFIELCSRYTVARMLERDDFEKRFKGNQPISIHEFLYPLVQGYDSVALKADVELGGTDQKFNLLMGRHLQREHGQASQIVLTMPILEGLDGVQKMSKSLGNYIGIDEAPGDMFGKLMSISDELMWRYYELLSDSSLERIGTLREQVQSGALHPKVAKEDLAQEITTRFHGAEAGVAAREAFNSVFAKQGIPEDIEVFSVQAGALLVDVLSDSGVCSSKGDARRMCKQNAVTIDGRKEEDAAFAFAPGEYVLKIGKKRFLKLVAA</sequence>
<dbReference type="OrthoDB" id="9804243at2"/>
<keyword evidence="7 10" id="KW-0648">Protein biosynthesis</keyword>
<keyword evidence="3 10" id="KW-0436">Ligase</keyword>
<comment type="subunit">
    <text evidence="1 10">Homodimer.</text>
</comment>
<dbReference type="FunFam" id="1.10.240.10:FF:000006">
    <property type="entry name" value="Tyrosine--tRNA ligase"/>
    <property type="match status" value="1"/>
</dbReference>
<dbReference type="Gene3D" id="1.10.240.10">
    <property type="entry name" value="Tyrosyl-Transfer RNA Synthetase"/>
    <property type="match status" value="1"/>
</dbReference>
<evidence type="ECO:0000256" key="5">
    <source>
        <dbReference type="ARBA" id="ARBA00022840"/>
    </source>
</evidence>
<dbReference type="PANTHER" id="PTHR11766:SF1">
    <property type="entry name" value="TYROSINE--TRNA LIGASE"/>
    <property type="match status" value="1"/>
</dbReference>
<accession>C7LPW3</accession>
<dbReference type="FunFam" id="3.40.50.620:FF:000061">
    <property type="entry name" value="Tyrosine--tRNA ligase"/>
    <property type="match status" value="1"/>
</dbReference>
<keyword evidence="6 11" id="KW-0694">RNA-binding</keyword>
<dbReference type="SUPFAM" id="SSF52374">
    <property type="entry name" value="Nucleotidylyl transferase"/>
    <property type="match status" value="1"/>
</dbReference>
<evidence type="ECO:0000259" key="12">
    <source>
        <dbReference type="Pfam" id="PF22421"/>
    </source>
</evidence>
<dbReference type="Proteomes" id="UP000002216">
    <property type="component" value="Chromosome"/>
</dbReference>
<dbReference type="RefSeq" id="WP_015775532.1">
    <property type="nucleotide sequence ID" value="NC_013173.1"/>
</dbReference>
<organism evidence="13 14">
    <name type="scientific">Desulfomicrobium baculatum (strain DSM 4028 / VKM B-1378 / X)</name>
    <name type="common">Desulfovibrio baculatus</name>
    <dbReference type="NCBI Taxonomy" id="525897"/>
    <lineage>
        <taxon>Bacteria</taxon>
        <taxon>Pseudomonadati</taxon>
        <taxon>Thermodesulfobacteriota</taxon>
        <taxon>Desulfovibrionia</taxon>
        <taxon>Desulfovibrionales</taxon>
        <taxon>Desulfomicrobiaceae</taxon>
        <taxon>Desulfomicrobium</taxon>
    </lineage>
</organism>
<dbReference type="EC" id="6.1.1.1" evidence="10"/>
<dbReference type="Pfam" id="PF22421">
    <property type="entry name" value="SYY_C-terminal"/>
    <property type="match status" value="1"/>
</dbReference>
<keyword evidence="14" id="KW-1185">Reference proteome</keyword>
<dbReference type="InterPro" id="IPR002307">
    <property type="entry name" value="Tyr-tRNA-ligase"/>
</dbReference>
<dbReference type="InterPro" id="IPR002305">
    <property type="entry name" value="aa-tRNA-synth_Ic"/>
</dbReference>
<dbReference type="InterPro" id="IPR001412">
    <property type="entry name" value="aa-tRNA-synth_I_CS"/>
</dbReference>
<dbReference type="HOGENOM" id="CLU_024003_5_0_7"/>
<evidence type="ECO:0000256" key="4">
    <source>
        <dbReference type="ARBA" id="ARBA00022741"/>
    </source>
</evidence>
<evidence type="ECO:0000256" key="10">
    <source>
        <dbReference type="HAMAP-Rule" id="MF_02007"/>
    </source>
</evidence>
<dbReference type="AlphaFoldDB" id="C7LPW3"/>
<evidence type="ECO:0000256" key="1">
    <source>
        <dbReference type="ARBA" id="ARBA00011738"/>
    </source>
</evidence>
<evidence type="ECO:0000256" key="7">
    <source>
        <dbReference type="ARBA" id="ARBA00022917"/>
    </source>
</evidence>
<dbReference type="CDD" id="cd00805">
    <property type="entry name" value="TyrRS_core"/>
    <property type="match status" value="1"/>
</dbReference>
<evidence type="ECO:0000256" key="6">
    <source>
        <dbReference type="ARBA" id="ARBA00022884"/>
    </source>
</evidence>
<dbReference type="Gene3D" id="3.10.290.10">
    <property type="entry name" value="RNA-binding S4 domain"/>
    <property type="match status" value="1"/>
</dbReference>
<name>C7LPW3_DESBD</name>
<dbReference type="InterPro" id="IPR014729">
    <property type="entry name" value="Rossmann-like_a/b/a_fold"/>
</dbReference>
<evidence type="ECO:0000256" key="3">
    <source>
        <dbReference type="ARBA" id="ARBA00022598"/>
    </source>
</evidence>
<dbReference type="GO" id="GO:0006437">
    <property type="term" value="P:tyrosyl-tRNA aminoacylation"/>
    <property type="evidence" value="ECO:0007669"/>
    <property type="project" value="UniProtKB-UniRule"/>
</dbReference>